<evidence type="ECO:0000256" key="2">
    <source>
        <dbReference type="ARBA" id="ARBA00007998"/>
    </source>
</evidence>
<dbReference type="RefSeq" id="WP_075036826.1">
    <property type="nucleotide sequence ID" value="NZ_FOSB01000006.1"/>
</dbReference>
<accession>A0A1I3W6N2</accession>
<feature type="transmembrane region" description="Helical" evidence="8">
    <location>
        <begin position="273"/>
        <end position="295"/>
    </location>
</feature>
<feature type="transmembrane region" description="Helical" evidence="8">
    <location>
        <begin position="41"/>
        <end position="62"/>
    </location>
</feature>
<feature type="transmembrane region" description="Helical" evidence="8">
    <location>
        <begin position="12"/>
        <end position="29"/>
    </location>
</feature>
<feature type="transmembrane region" description="Helical" evidence="8">
    <location>
        <begin position="185"/>
        <end position="204"/>
    </location>
</feature>
<evidence type="ECO:0000256" key="1">
    <source>
        <dbReference type="ARBA" id="ARBA00004141"/>
    </source>
</evidence>
<keyword evidence="7 8" id="KW-0472">Membrane</keyword>
<feature type="transmembrane region" description="Helical" evidence="8">
    <location>
        <begin position="307"/>
        <end position="326"/>
    </location>
</feature>
<dbReference type="GO" id="GO:0009847">
    <property type="term" value="P:spore germination"/>
    <property type="evidence" value="ECO:0007669"/>
    <property type="project" value="InterPro"/>
</dbReference>
<dbReference type="Pfam" id="PF03845">
    <property type="entry name" value="Spore_permease"/>
    <property type="match status" value="1"/>
</dbReference>
<dbReference type="PANTHER" id="PTHR34975">
    <property type="entry name" value="SPORE GERMINATION PROTEIN A2"/>
    <property type="match status" value="1"/>
</dbReference>
<feature type="transmembrane region" description="Helical" evidence="8">
    <location>
        <begin position="148"/>
        <end position="165"/>
    </location>
</feature>
<evidence type="ECO:0000313" key="10">
    <source>
        <dbReference type="Proteomes" id="UP000183557"/>
    </source>
</evidence>
<keyword evidence="3" id="KW-0813">Transport</keyword>
<dbReference type="PANTHER" id="PTHR34975:SF2">
    <property type="entry name" value="SPORE GERMINATION PROTEIN A2"/>
    <property type="match status" value="1"/>
</dbReference>
<dbReference type="EMBL" id="FOSB01000006">
    <property type="protein sequence ID" value="SFK03248.1"/>
    <property type="molecule type" value="Genomic_DNA"/>
</dbReference>
<keyword evidence="4" id="KW-0309">Germination</keyword>
<evidence type="ECO:0000256" key="6">
    <source>
        <dbReference type="ARBA" id="ARBA00022989"/>
    </source>
</evidence>
<comment type="similarity">
    <text evidence="2">Belongs to the amino acid-polyamine-organocation (APC) superfamily. Spore germination protein (SGP) (TC 2.A.3.9) family.</text>
</comment>
<feature type="transmembrane region" description="Helical" evidence="8">
    <location>
        <begin position="338"/>
        <end position="357"/>
    </location>
</feature>
<evidence type="ECO:0000313" key="9">
    <source>
        <dbReference type="EMBL" id="SFK03248.1"/>
    </source>
</evidence>
<dbReference type="GO" id="GO:0016020">
    <property type="term" value="C:membrane"/>
    <property type="evidence" value="ECO:0007669"/>
    <property type="project" value="UniProtKB-SubCell"/>
</dbReference>
<evidence type="ECO:0000256" key="7">
    <source>
        <dbReference type="ARBA" id="ARBA00023136"/>
    </source>
</evidence>
<dbReference type="InterPro" id="IPR004761">
    <property type="entry name" value="Spore_GerAB"/>
</dbReference>
<dbReference type="Proteomes" id="UP000183557">
    <property type="component" value="Unassembled WGS sequence"/>
</dbReference>
<dbReference type="STRING" id="240302.BN982_01699"/>
<evidence type="ECO:0000256" key="5">
    <source>
        <dbReference type="ARBA" id="ARBA00022692"/>
    </source>
</evidence>
<evidence type="ECO:0000256" key="3">
    <source>
        <dbReference type="ARBA" id="ARBA00022448"/>
    </source>
</evidence>
<gene>
    <name evidence="9" type="ORF">SAMN04487936_106223</name>
</gene>
<evidence type="ECO:0000256" key="8">
    <source>
        <dbReference type="SAM" id="Phobius"/>
    </source>
</evidence>
<feature type="transmembrane region" description="Helical" evidence="8">
    <location>
        <begin position="118"/>
        <end position="136"/>
    </location>
</feature>
<dbReference type="NCBIfam" id="TIGR00912">
    <property type="entry name" value="2A0309"/>
    <property type="match status" value="1"/>
</dbReference>
<sequence length="365" mass="41307">MSDLKQMTMLQLIVVFISTMIGIGIILMPRDLAKAVDSPDLWISIIFGAVAVSFVICIYVTLAVRYPGLTFFEMSAVIMGKFIGWIFNFFFVLYSLIVAAYILRITAGIIKNYLLDTTPLYAVVGAFLLVSMYLIYNGAGDIVRFFQLYFPIMMFMFLVLCLLSMKNLDIQNIRPVLQNNIGSTLSATTITFFSFLGMEFLLIFAKLIKKKKAKHLLITMWASIGFTTLIYVAFHIISIGVLGVEELKEITFPTIEMAKSIEFQGFFFERFELIFLFGWLTTAFTSFTAYTYASTLGLKNLFKPSKWFLLVAGVFIFTFTMLPKGLTEVFHYSTHIQVISFTAIVVLPALLLVVSTVRRNTYASS</sequence>
<keyword evidence="6 8" id="KW-1133">Transmembrane helix</keyword>
<keyword evidence="5 8" id="KW-0812">Transmembrane</keyword>
<feature type="transmembrane region" description="Helical" evidence="8">
    <location>
        <begin position="216"/>
        <end position="237"/>
    </location>
</feature>
<dbReference type="OrthoDB" id="2716906at2"/>
<evidence type="ECO:0000256" key="4">
    <source>
        <dbReference type="ARBA" id="ARBA00022544"/>
    </source>
</evidence>
<reference evidence="10" key="1">
    <citation type="submission" date="2016-10" db="EMBL/GenBank/DDBJ databases">
        <authorList>
            <person name="Varghese N."/>
            <person name="Submissions S."/>
        </authorList>
    </citation>
    <scope>NUCLEOTIDE SEQUENCE [LARGE SCALE GENOMIC DNA]</scope>
    <source>
        <strain evidence="10">CGMCC 1.3704</strain>
    </source>
</reference>
<dbReference type="Gene3D" id="1.20.1740.10">
    <property type="entry name" value="Amino acid/polyamine transporter I"/>
    <property type="match status" value="1"/>
</dbReference>
<dbReference type="AlphaFoldDB" id="A0A1I3W6N2"/>
<keyword evidence="10" id="KW-1185">Reference proteome</keyword>
<comment type="subcellular location">
    <subcellularLocation>
        <location evidence="1">Membrane</location>
        <topology evidence="1">Multi-pass membrane protein</topology>
    </subcellularLocation>
</comment>
<name>A0A1I3W6N2_HALDA</name>
<proteinExistence type="inferred from homology"/>
<protein>
    <submittedName>
        <fullName evidence="9">Spore germination protein</fullName>
    </submittedName>
</protein>
<organism evidence="9 10">
    <name type="scientific">Halobacillus dabanensis</name>
    <dbReference type="NCBI Taxonomy" id="240302"/>
    <lineage>
        <taxon>Bacteria</taxon>
        <taxon>Bacillati</taxon>
        <taxon>Bacillota</taxon>
        <taxon>Bacilli</taxon>
        <taxon>Bacillales</taxon>
        <taxon>Bacillaceae</taxon>
        <taxon>Halobacillus</taxon>
    </lineage>
</organism>
<feature type="transmembrane region" description="Helical" evidence="8">
    <location>
        <begin position="82"/>
        <end position="103"/>
    </location>
</feature>